<dbReference type="Gene3D" id="1.10.150.130">
    <property type="match status" value="1"/>
</dbReference>
<accession>A0ABR9ZQT3</accession>
<evidence type="ECO:0000313" key="5">
    <source>
        <dbReference type="EMBL" id="MBF4692295.1"/>
    </source>
</evidence>
<evidence type="ECO:0000256" key="2">
    <source>
        <dbReference type="ARBA" id="ARBA00023125"/>
    </source>
</evidence>
<dbReference type="InterPro" id="IPR002104">
    <property type="entry name" value="Integrase_catalytic"/>
</dbReference>
<dbReference type="EMBL" id="JADKNH010000002">
    <property type="protein sequence ID" value="MBF4692295.1"/>
    <property type="molecule type" value="Genomic_DNA"/>
</dbReference>
<sequence length="386" mass="45633">MQKKKKYKVVRFRFERSDGGEVVRHMVIEDLLPVLEINQFIEAKSIRAVSTGKEYAKKLVGYLNWLDSYDITYDVANNSHVKKFVDMLVYGDLTGLKIRSLESSLSYSTLNSYVTVVTEFYKWLDNNYESNMRFFKKKNTQRARHSYLYGQIYDYDYKYIIDRYLPRLKLSKEYIKWYTEDEKKLICRGFNTLRDECIFRLTLEGFRIDEVLSMTLDNYDALEGLIRPSRSKGKQTVIEGDKSHLRIVALPKKTVDLIDQYLFLERMVAENESMNVNDYVFINLNSGKHQGEALKYRNYLKILKRCCEKVGIDSKKIRTHSGRSTKVMELLEYQATHPESNLTDVHVLETMGWRSPESIEHYRNHNNEIIARSVMQKLHKEDQSND</sequence>
<keyword evidence="2" id="KW-0238">DNA-binding</keyword>
<keyword evidence="6" id="KW-1185">Reference proteome</keyword>
<name>A0ABR9ZQT3_9FIRM</name>
<reference evidence="5 6" key="1">
    <citation type="submission" date="2020-11" db="EMBL/GenBank/DDBJ databases">
        <title>Fusibacter basophilias sp. nov.</title>
        <authorList>
            <person name="Qiu D."/>
        </authorList>
    </citation>
    <scope>NUCLEOTIDE SEQUENCE [LARGE SCALE GENOMIC DNA]</scope>
    <source>
        <strain evidence="5 6">Q10-2</strain>
    </source>
</reference>
<evidence type="ECO:0000256" key="1">
    <source>
        <dbReference type="ARBA" id="ARBA00008857"/>
    </source>
</evidence>
<dbReference type="InterPro" id="IPR011010">
    <property type="entry name" value="DNA_brk_join_enz"/>
</dbReference>
<dbReference type="PANTHER" id="PTHR30349">
    <property type="entry name" value="PHAGE INTEGRASE-RELATED"/>
    <property type="match status" value="1"/>
</dbReference>
<dbReference type="RefSeq" id="WP_194700530.1">
    <property type="nucleotide sequence ID" value="NZ_JADKNH010000002.1"/>
</dbReference>
<proteinExistence type="inferred from homology"/>
<dbReference type="SUPFAM" id="SSF56349">
    <property type="entry name" value="DNA breaking-rejoining enzymes"/>
    <property type="match status" value="1"/>
</dbReference>
<dbReference type="Proteomes" id="UP000614200">
    <property type="component" value="Unassembled WGS sequence"/>
</dbReference>
<comment type="similarity">
    <text evidence="1">Belongs to the 'phage' integrase family.</text>
</comment>
<dbReference type="PROSITE" id="PS51898">
    <property type="entry name" value="TYR_RECOMBINASE"/>
    <property type="match status" value="1"/>
</dbReference>
<evidence type="ECO:0000313" key="6">
    <source>
        <dbReference type="Proteomes" id="UP000614200"/>
    </source>
</evidence>
<comment type="caution">
    <text evidence="5">The sequence shown here is derived from an EMBL/GenBank/DDBJ whole genome shotgun (WGS) entry which is preliminary data.</text>
</comment>
<dbReference type="PANTHER" id="PTHR30349:SF41">
    <property type="entry name" value="INTEGRASE_RECOMBINASE PROTEIN MJ0367-RELATED"/>
    <property type="match status" value="1"/>
</dbReference>
<protein>
    <submittedName>
        <fullName evidence="5">Tyrosine-type recombinase/integrase</fullName>
    </submittedName>
</protein>
<organism evidence="5 6">
    <name type="scientific">Fusibacter ferrireducens</name>
    <dbReference type="NCBI Taxonomy" id="2785058"/>
    <lineage>
        <taxon>Bacteria</taxon>
        <taxon>Bacillati</taxon>
        <taxon>Bacillota</taxon>
        <taxon>Clostridia</taxon>
        <taxon>Eubacteriales</taxon>
        <taxon>Eubacteriales Family XII. Incertae Sedis</taxon>
        <taxon>Fusibacter</taxon>
    </lineage>
</organism>
<dbReference type="Gene3D" id="1.10.443.10">
    <property type="entry name" value="Intergrase catalytic core"/>
    <property type="match status" value="1"/>
</dbReference>
<evidence type="ECO:0000256" key="3">
    <source>
        <dbReference type="ARBA" id="ARBA00023172"/>
    </source>
</evidence>
<evidence type="ECO:0000259" key="4">
    <source>
        <dbReference type="PROSITE" id="PS51898"/>
    </source>
</evidence>
<dbReference type="CDD" id="cd00397">
    <property type="entry name" value="DNA_BRE_C"/>
    <property type="match status" value="1"/>
</dbReference>
<dbReference type="InterPro" id="IPR010998">
    <property type="entry name" value="Integrase_recombinase_N"/>
</dbReference>
<dbReference type="Pfam" id="PF00589">
    <property type="entry name" value="Phage_integrase"/>
    <property type="match status" value="1"/>
</dbReference>
<feature type="domain" description="Tyr recombinase" evidence="4">
    <location>
        <begin position="173"/>
        <end position="376"/>
    </location>
</feature>
<dbReference type="InterPro" id="IPR050090">
    <property type="entry name" value="Tyrosine_recombinase_XerCD"/>
</dbReference>
<gene>
    <name evidence="5" type="ORF">ISU02_04170</name>
</gene>
<dbReference type="InterPro" id="IPR013762">
    <property type="entry name" value="Integrase-like_cat_sf"/>
</dbReference>
<keyword evidence="3" id="KW-0233">DNA recombination</keyword>